<evidence type="ECO:0000313" key="10">
    <source>
        <dbReference type="Proteomes" id="UP000001449"/>
    </source>
</evidence>
<dbReference type="GeneID" id="7443667"/>
<dbReference type="SUPFAM" id="SSF52540">
    <property type="entry name" value="P-loop containing nucleoside triphosphate hydrolases"/>
    <property type="match status" value="1"/>
</dbReference>
<evidence type="ECO:0000256" key="4">
    <source>
        <dbReference type="ARBA" id="ARBA00022806"/>
    </source>
</evidence>
<dbReference type="InterPro" id="IPR001650">
    <property type="entry name" value="Helicase_C-like"/>
</dbReference>
<dbReference type="Pfam" id="PF00271">
    <property type="entry name" value="Helicase_C"/>
    <property type="match status" value="1"/>
</dbReference>
<dbReference type="EMBL" id="CM000653">
    <property type="protein sequence ID" value="EED87756.1"/>
    <property type="molecule type" value="Genomic_DNA"/>
</dbReference>
<dbReference type="GO" id="GO:0003676">
    <property type="term" value="F:nucleic acid binding"/>
    <property type="evidence" value="ECO:0007669"/>
    <property type="project" value="InterPro"/>
</dbReference>
<feature type="domain" description="Helicase C-terminal" evidence="8">
    <location>
        <begin position="229"/>
        <end position="387"/>
    </location>
</feature>
<dbReference type="SMART" id="SM00490">
    <property type="entry name" value="HELICc"/>
    <property type="match status" value="1"/>
</dbReference>
<dbReference type="AlphaFoldDB" id="B8CF86"/>
<dbReference type="InterPro" id="IPR014001">
    <property type="entry name" value="Helicase_ATP-bd"/>
</dbReference>
<evidence type="ECO:0000259" key="7">
    <source>
        <dbReference type="PROSITE" id="PS51192"/>
    </source>
</evidence>
<dbReference type="PROSITE" id="PS51194">
    <property type="entry name" value="HELICASE_CTER"/>
    <property type="match status" value="1"/>
</dbReference>
<evidence type="ECO:0000256" key="3">
    <source>
        <dbReference type="ARBA" id="ARBA00022801"/>
    </source>
</evidence>
<feature type="non-terminal residue" evidence="9">
    <location>
        <position position="1"/>
    </location>
</feature>
<dbReference type="GO" id="GO:0005634">
    <property type="term" value="C:nucleus"/>
    <property type="evidence" value="ECO:0000318"/>
    <property type="project" value="GO_Central"/>
</dbReference>
<dbReference type="KEGG" id="tps:THAPSDRAFT_14225"/>
<keyword evidence="2 6" id="KW-0547">Nucleotide-binding</keyword>
<dbReference type="STRING" id="35128.B8CF86"/>
<dbReference type="InterPro" id="IPR027417">
    <property type="entry name" value="P-loop_NTPase"/>
</dbReference>
<gene>
    <name evidence="9" type="ORF">THAPSDRAFT_14225</name>
</gene>
<protein>
    <recommendedName>
        <fullName evidence="1">RNA helicase</fullName>
        <ecNumber evidence="1">3.6.4.13</ecNumber>
    </recommendedName>
</protein>
<dbReference type="InterPro" id="IPR000629">
    <property type="entry name" value="RNA-helicase_DEAD-box_CS"/>
</dbReference>
<keyword evidence="5 6" id="KW-0067">ATP-binding</keyword>
<dbReference type="Proteomes" id="UP000001449">
    <property type="component" value="Chromosome 22"/>
</dbReference>
<evidence type="ECO:0000259" key="8">
    <source>
        <dbReference type="PROSITE" id="PS51194"/>
    </source>
</evidence>
<reference evidence="9 10" key="1">
    <citation type="journal article" date="2004" name="Science">
        <title>The genome of the diatom Thalassiosira pseudonana: ecology, evolution, and metabolism.</title>
        <authorList>
            <person name="Armbrust E.V."/>
            <person name="Berges J.A."/>
            <person name="Bowler C."/>
            <person name="Green B.R."/>
            <person name="Martinez D."/>
            <person name="Putnam N.H."/>
            <person name="Zhou S."/>
            <person name="Allen A.E."/>
            <person name="Apt K.E."/>
            <person name="Bechner M."/>
            <person name="Brzezinski M.A."/>
            <person name="Chaal B.K."/>
            <person name="Chiovitti A."/>
            <person name="Davis A.K."/>
            <person name="Demarest M.S."/>
            <person name="Detter J.C."/>
            <person name="Glavina T."/>
            <person name="Goodstein D."/>
            <person name="Hadi M.Z."/>
            <person name="Hellsten U."/>
            <person name="Hildebrand M."/>
            <person name="Jenkins B.D."/>
            <person name="Jurka J."/>
            <person name="Kapitonov V.V."/>
            <person name="Kroger N."/>
            <person name="Lau W.W."/>
            <person name="Lane T.W."/>
            <person name="Larimer F.W."/>
            <person name="Lippmeier J.C."/>
            <person name="Lucas S."/>
            <person name="Medina M."/>
            <person name="Montsant A."/>
            <person name="Obornik M."/>
            <person name="Parker M.S."/>
            <person name="Palenik B."/>
            <person name="Pazour G.J."/>
            <person name="Richardson P.M."/>
            <person name="Rynearson T.A."/>
            <person name="Saito M.A."/>
            <person name="Schwartz D.C."/>
            <person name="Thamatrakoln K."/>
            <person name="Valentin K."/>
            <person name="Vardi A."/>
            <person name="Wilkerson F.P."/>
            <person name="Rokhsar D.S."/>
        </authorList>
    </citation>
    <scope>NUCLEOTIDE SEQUENCE [LARGE SCALE GENOMIC DNA]</scope>
    <source>
        <strain evidence="9 10">CCMP1335</strain>
    </source>
</reference>
<organism evidence="9 10">
    <name type="scientific">Thalassiosira pseudonana</name>
    <name type="common">Marine diatom</name>
    <name type="synonym">Cyclotella nana</name>
    <dbReference type="NCBI Taxonomy" id="35128"/>
    <lineage>
        <taxon>Eukaryota</taxon>
        <taxon>Sar</taxon>
        <taxon>Stramenopiles</taxon>
        <taxon>Ochrophyta</taxon>
        <taxon>Bacillariophyta</taxon>
        <taxon>Coscinodiscophyceae</taxon>
        <taxon>Thalassiosirophycidae</taxon>
        <taxon>Thalassiosirales</taxon>
        <taxon>Thalassiosiraceae</taxon>
        <taxon>Thalassiosira</taxon>
    </lineage>
</organism>
<dbReference type="OMA" id="HIEACAP"/>
<keyword evidence="10" id="KW-1185">Reference proteome</keyword>
<name>B8CF86_THAPS</name>
<dbReference type="GO" id="GO:0016787">
    <property type="term" value="F:hydrolase activity"/>
    <property type="evidence" value="ECO:0007669"/>
    <property type="project" value="UniProtKB-KW"/>
</dbReference>
<evidence type="ECO:0000313" key="9">
    <source>
        <dbReference type="EMBL" id="EED87756.1"/>
    </source>
</evidence>
<keyword evidence="4 6" id="KW-0347">Helicase</keyword>
<evidence type="ECO:0000256" key="5">
    <source>
        <dbReference type="ARBA" id="ARBA00022840"/>
    </source>
</evidence>
<dbReference type="eggNOG" id="KOG0339">
    <property type="taxonomic scope" value="Eukaryota"/>
</dbReference>
<dbReference type="HOGENOM" id="CLU_003041_1_5_1"/>
<dbReference type="GO" id="GO:0005524">
    <property type="term" value="F:ATP binding"/>
    <property type="evidence" value="ECO:0007669"/>
    <property type="project" value="UniProtKB-KW"/>
</dbReference>
<dbReference type="CDD" id="cd18787">
    <property type="entry name" value="SF2_C_DEAD"/>
    <property type="match status" value="1"/>
</dbReference>
<feature type="non-terminal residue" evidence="9">
    <location>
        <position position="387"/>
    </location>
</feature>
<accession>B8CF86</accession>
<dbReference type="Gene3D" id="3.40.50.300">
    <property type="entry name" value="P-loop containing nucleotide triphosphate hydrolases"/>
    <property type="match status" value="2"/>
</dbReference>
<dbReference type="PROSITE" id="PS51192">
    <property type="entry name" value="HELICASE_ATP_BIND_1"/>
    <property type="match status" value="1"/>
</dbReference>
<sequence>PPELIKAIAKSGYDSPTIVQSQTLPVALSGNDALITAATGSGKTLSYIWPMIIHIMDQPEIMPGVDGPIGIVLIPTRELAKQVYKYAKLFMEACGGKVCEVSGGNRGTWELTKELKKGCEIIVSTPGRLIDMVKKKGTNLQRVTFVVLDEADRMLDMGFEKQVSSILENVRPQRQTLLLSATFGKRVERVARSWLKNPVRIAIGRTGASSEHVDQHVMCLPSREAKIQWLVEMLPVLSPLGRCLVFVATRADCDLLSEKVTNSQALVGNDNSTVVSIHGDKDQRDRNSAIYQFKKNSQAILIATDVAARGLDIPDVMTVINFDAAKNIDSHVHRIGRAGRMSKEDSGQHQRGVAYTLMTDGNADFAQSLVEAFEREGRAVNQELLAL</sequence>
<dbReference type="EC" id="3.6.4.13" evidence="1"/>
<feature type="domain" description="Helicase ATP-binding" evidence="7">
    <location>
        <begin position="24"/>
        <end position="201"/>
    </location>
</feature>
<dbReference type="InterPro" id="IPR011545">
    <property type="entry name" value="DEAD/DEAH_box_helicase_dom"/>
</dbReference>
<proteinExistence type="inferred from homology"/>
<reference evidence="9 10" key="2">
    <citation type="journal article" date="2008" name="Nature">
        <title>The Phaeodactylum genome reveals the evolutionary history of diatom genomes.</title>
        <authorList>
            <person name="Bowler C."/>
            <person name="Allen A.E."/>
            <person name="Badger J.H."/>
            <person name="Grimwood J."/>
            <person name="Jabbari K."/>
            <person name="Kuo A."/>
            <person name="Maheswari U."/>
            <person name="Martens C."/>
            <person name="Maumus F."/>
            <person name="Otillar R.P."/>
            <person name="Rayko E."/>
            <person name="Salamov A."/>
            <person name="Vandepoele K."/>
            <person name="Beszteri B."/>
            <person name="Gruber A."/>
            <person name="Heijde M."/>
            <person name="Katinka M."/>
            <person name="Mock T."/>
            <person name="Valentin K."/>
            <person name="Verret F."/>
            <person name="Berges J.A."/>
            <person name="Brownlee C."/>
            <person name="Cadoret J.P."/>
            <person name="Chiovitti A."/>
            <person name="Choi C.J."/>
            <person name="Coesel S."/>
            <person name="De Martino A."/>
            <person name="Detter J.C."/>
            <person name="Durkin C."/>
            <person name="Falciatore A."/>
            <person name="Fournet J."/>
            <person name="Haruta M."/>
            <person name="Huysman M.J."/>
            <person name="Jenkins B.D."/>
            <person name="Jiroutova K."/>
            <person name="Jorgensen R.E."/>
            <person name="Joubert Y."/>
            <person name="Kaplan A."/>
            <person name="Kroger N."/>
            <person name="Kroth P.G."/>
            <person name="La Roche J."/>
            <person name="Lindquist E."/>
            <person name="Lommer M."/>
            <person name="Martin-Jezequel V."/>
            <person name="Lopez P.J."/>
            <person name="Lucas S."/>
            <person name="Mangogna M."/>
            <person name="McGinnis K."/>
            <person name="Medlin L.K."/>
            <person name="Montsant A."/>
            <person name="Oudot-Le Secq M.P."/>
            <person name="Napoli C."/>
            <person name="Obornik M."/>
            <person name="Parker M.S."/>
            <person name="Petit J.L."/>
            <person name="Porcel B.M."/>
            <person name="Poulsen N."/>
            <person name="Robison M."/>
            <person name="Rychlewski L."/>
            <person name="Rynearson T.A."/>
            <person name="Schmutz J."/>
            <person name="Shapiro H."/>
            <person name="Siaut M."/>
            <person name="Stanley M."/>
            <person name="Sussman M.R."/>
            <person name="Taylor A.R."/>
            <person name="Vardi A."/>
            <person name="von Dassow P."/>
            <person name="Vyverman W."/>
            <person name="Willis A."/>
            <person name="Wyrwicz L.S."/>
            <person name="Rokhsar D.S."/>
            <person name="Weissenbach J."/>
            <person name="Armbrust E.V."/>
            <person name="Green B.R."/>
            <person name="Van de Peer Y."/>
            <person name="Grigoriev I.V."/>
        </authorList>
    </citation>
    <scope>NUCLEOTIDE SEQUENCE [LARGE SCALE GENOMIC DNA]</scope>
    <source>
        <strain evidence="9 10">CCMP1335</strain>
    </source>
</reference>
<dbReference type="GO" id="GO:0003724">
    <property type="term" value="F:RNA helicase activity"/>
    <property type="evidence" value="ECO:0007669"/>
    <property type="project" value="UniProtKB-EC"/>
</dbReference>
<dbReference type="Pfam" id="PF00270">
    <property type="entry name" value="DEAD"/>
    <property type="match status" value="1"/>
</dbReference>
<dbReference type="PROSITE" id="PS00039">
    <property type="entry name" value="DEAD_ATP_HELICASE"/>
    <property type="match status" value="1"/>
</dbReference>
<dbReference type="InParanoid" id="B8CF86"/>
<evidence type="ECO:0000256" key="2">
    <source>
        <dbReference type="ARBA" id="ARBA00022741"/>
    </source>
</evidence>
<comment type="similarity">
    <text evidence="6">Belongs to the DEAD box helicase family.</text>
</comment>
<dbReference type="PaxDb" id="35128-Thaps14225"/>
<keyword evidence="3 6" id="KW-0378">Hydrolase</keyword>
<evidence type="ECO:0000256" key="1">
    <source>
        <dbReference type="ARBA" id="ARBA00012552"/>
    </source>
</evidence>
<dbReference type="PANTHER" id="PTHR47958">
    <property type="entry name" value="ATP-DEPENDENT RNA HELICASE DBP3"/>
    <property type="match status" value="1"/>
</dbReference>
<dbReference type="SMART" id="SM00487">
    <property type="entry name" value="DEXDc"/>
    <property type="match status" value="1"/>
</dbReference>
<dbReference type="RefSeq" id="XP_002294976.1">
    <property type="nucleotide sequence ID" value="XM_002294940.1"/>
</dbReference>
<evidence type="ECO:0000256" key="6">
    <source>
        <dbReference type="RuleBase" id="RU000492"/>
    </source>
</evidence>